<name>A0ABQ3VQU6_9CHLR</name>
<sequence length="71" mass="7622">MCSCQITAARVIVCDECTTAILASLLGLGVAEEPEAQVPAVLTPQEYCGLVAVVNGYLDTLLPQEKEVRQW</sequence>
<accession>A0ABQ3VQU6</accession>
<reference evidence="1 2" key="1">
    <citation type="journal article" date="2021" name="Int. J. Syst. Evol. Microbiol.">
        <title>Reticulibacter mediterranei gen. nov., sp. nov., within the new family Reticulibacteraceae fam. nov., and Ktedonospora formicarum gen. nov., sp. nov., Ktedonobacter robiniae sp. nov., Dictyobacter formicarum sp. nov. and Dictyobacter arantiisoli sp. nov., belonging to the class Ktedonobacteria.</title>
        <authorList>
            <person name="Yabe S."/>
            <person name="Zheng Y."/>
            <person name="Wang C.M."/>
            <person name="Sakai Y."/>
            <person name="Abe K."/>
            <person name="Yokota A."/>
            <person name="Donadio S."/>
            <person name="Cavaletti L."/>
            <person name="Monciardini P."/>
        </authorList>
    </citation>
    <scope>NUCLEOTIDE SEQUENCE [LARGE SCALE GENOMIC DNA]</scope>
    <source>
        <strain evidence="1 2">SOSP1-9</strain>
    </source>
</reference>
<dbReference type="RefSeq" id="WP_201365846.1">
    <property type="nucleotide sequence ID" value="NZ_BNJJ01000022.1"/>
</dbReference>
<evidence type="ECO:0000313" key="2">
    <source>
        <dbReference type="Proteomes" id="UP000635565"/>
    </source>
</evidence>
<protein>
    <recommendedName>
        <fullName evidence="3">HMA domain-containing protein</fullName>
    </recommendedName>
</protein>
<keyword evidence="2" id="KW-1185">Reference proteome</keyword>
<gene>
    <name evidence="1" type="ORF">KSZ_62430</name>
</gene>
<evidence type="ECO:0000313" key="1">
    <source>
        <dbReference type="EMBL" id="GHO88237.1"/>
    </source>
</evidence>
<comment type="caution">
    <text evidence="1">The sequence shown here is derived from an EMBL/GenBank/DDBJ whole genome shotgun (WGS) entry which is preliminary data.</text>
</comment>
<proteinExistence type="predicted"/>
<dbReference type="Proteomes" id="UP000635565">
    <property type="component" value="Unassembled WGS sequence"/>
</dbReference>
<evidence type="ECO:0008006" key="3">
    <source>
        <dbReference type="Google" id="ProtNLM"/>
    </source>
</evidence>
<organism evidence="1 2">
    <name type="scientific">Dictyobacter formicarum</name>
    <dbReference type="NCBI Taxonomy" id="2778368"/>
    <lineage>
        <taxon>Bacteria</taxon>
        <taxon>Bacillati</taxon>
        <taxon>Chloroflexota</taxon>
        <taxon>Ktedonobacteria</taxon>
        <taxon>Ktedonobacterales</taxon>
        <taxon>Dictyobacteraceae</taxon>
        <taxon>Dictyobacter</taxon>
    </lineage>
</organism>
<dbReference type="EMBL" id="BNJJ01000022">
    <property type="protein sequence ID" value="GHO88237.1"/>
    <property type="molecule type" value="Genomic_DNA"/>
</dbReference>